<evidence type="ECO:0000313" key="13">
    <source>
        <dbReference type="Proteomes" id="UP000198647"/>
    </source>
</evidence>
<keyword evidence="5 10" id="KW-1133">Transmembrane helix</keyword>
<feature type="transmembrane region" description="Helical" evidence="10">
    <location>
        <begin position="234"/>
        <end position="251"/>
    </location>
</feature>
<feature type="domain" description="Cation/H+ exchanger transmembrane" evidence="11">
    <location>
        <begin position="8"/>
        <end position="389"/>
    </location>
</feature>
<feature type="transmembrane region" description="Helical" evidence="10">
    <location>
        <begin position="79"/>
        <end position="98"/>
    </location>
</feature>
<evidence type="ECO:0000259" key="11">
    <source>
        <dbReference type="Pfam" id="PF00999"/>
    </source>
</evidence>
<keyword evidence="6" id="KW-0915">Sodium</keyword>
<accession>A0A1H3F5A2</accession>
<keyword evidence="13" id="KW-1185">Reference proteome</keyword>
<feature type="transmembrane region" description="Helical" evidence="10">
    <location>
        <begin position="105"/>
        <end position="124"/>
    </location>
</feature>
<feature type="transmembrane region" description="Helical" evidence="10">
    <location>
        <begin position="185"/>
        <end position="203"/>
    </location>
</feature>
<evidence type="ECO:0000256" key="10">
    <source>
        <dbReference type="SAM" id="Phobius"/>
    </source>
</evidence>
<keyword evidence="3" id="KW-1003">Cell membrane</keyword>
<comment type="subcellular location">
    <subcellularLocation>
        <location evidence="1">Cell membrane</location>
        <topology evidence="1">Multi-pass membrane protein</topology>
    </subcellularLocation>
</comment>
<keyword evidence="2" id="KW-0813">Transport</keyword>
<reference evidence="12 13" key="1">
    <citation type="submission" date="2016-10" db="EMBL/GenBank/DDBJ databases">
        <authorList>
            <person name="Varghese N."/>
            <person name="Submissions S."/>
        </authorList>
    </citation>
    <scope>NUCLEOTIDE SEQUENCE [LARGE SCALE GENOMIC DNA]</scope>
    <source>
        <strain evidence="12 13">DSM 20748</strain>
    </source>
</reference>
<evidence type="ECO:0000256" key="5">
    <source>
        <dbReference type="ARBA" id="ARBA00022989"/>
    </source>
</evidence>
<keyword evidence="4 10" id="KW-0812">Transmembrane</keyword>
<dbReference type="PANTHER" id="PTHR10110:SF86">
    <property type="entry name" value="SODIUM_HYDROGEN EXCHANGER 7"/>
    <property type="match status" value="1"/>
</dbReference>
<feature type="transmembrane region" description="Helical" evidence="10">
    <location>
        <begin position="272"/>
        <end position="292"/>
    </location>
</feature>
<evidence type="ECO:0000256" key="4">
    <source>
        <dbReference type="ARBA" id="ARBA00022692"/>
    </source>
</evidence>
<evidence type="ECO:0000256" key="7">
    <source>
        <dbReference type="ARBA" id="ARBA00023065"/>
    </source>
</evidence>
<evidence type="ECO:0000256" key="2">
    <source>
        <dbReference type="ARBA" id="ARBA00022448"/>
    </source>
</evidence>
<dbReference type="InterPro" id="IPR038770">
    <property type="entry name" value="Na+/solute_symporter_sf"/>
</dbReference>
<dbReference type="EMBL" id="FNOS01000003">
    <property type="protein sequence ID" value="SDX86037.1"/>
    <property type="molecule type" value="Genomic_DNA"/>
</dbReference>
<dbReference type="RefSeq" id="WP_093106821.1">
    <property type="nucleotide sequence ID" value="NZ_FNOS01000003.1"/>
</dbReference>
<dbReference type="InterPro" id="IPR018422">
    <property type="entry name" value="Cation/H_exchanger_CPA1"/>
</dbReference>
<organism evidence="12 13">
    <name type="scientific">Salimicrobium album</name>
    <dbReference type="NCBI Taxonomy" id="50717"/>
    <lineage>
        <taxon>Bacteria</taxon>
        <taxon>Bacillati</taxon>
        <taxon>Bacillota</taxon>
        <taxon>Bacilli</taxon>
        <taxon>Bacillales</taxon>
        <taxon>Bacillaceae</taxon>
        <taxon>Salimicrobium</taxon>
    </lineage>
</organism>
<evidence type="ECO:0000256" key="6">
    <source>
        <dbReference type="ARBA" id="ARBA00023053"/>
    </source>
</evidence>
<dbReference type="InterPro" id="IPR006153">
    <property type="entry name" value="Cation/H_exchanger_TM"/>
</dbReference>
<evidence type="ECO:0000256" key="9">
    <source>
        <dbReference type="ARBA" id="ARBA00023201"/>
    </source>
</evidence>
<dbReference type="PANTHER" id="PTHR10110">
    <property type="entry name" value="SODIUM/HYDROGEN EXCHANGER"/>
    <property type="match status" value="1"/>
</dbReference>
<feature type="transmembrane region" description="Helical" evidence="10">
    <location>
        <begin position="335"/>
        <end position="353"/>
    </location>
</feature>
<protein>
    <submittedName>
        <fullName evidence="12">Monovalent cation:H+ antiporter, CPA1 family</fullName>
    </submittedName>
</protein>
<name>A0A1H3F5A2_9BACI</name>
<keyword evidence="9" id="KW-0739">Sodium transport</keyword>
<feature type="transmembrane region" description="Helical" evidence="10">
    <location>
        <begin position="298"/>
        <end position="323"/>
    </location>
</feature>
<gene>
    <name evidence="12" type="ORF">SAMN04488081_1518</name>
</gene>
<comment type="caution">
    <text evidence="12">The sequence shown here is derived from an EMBL/GenBank/DDBJ whole genome shotgun (WGS) entry which is preliminary data.</text>
</comment>
<proteinExistence type="predicted"/>
<keyword evidence="8 10" id="KW-0472">Membrane</keyword>
<feature type="transmembrane region" description="Helical" evidence="10">
    <location>
        <begin position="54"/>
        <end position="73"/>
    </location>
</feature>
<feature type="transmembrane region" description="Helical" evidence="10">
    <location>
        <begin position="365"/>
        <end position="388"/>
    </location>
</feature>
<evidence type="ECO:0000313" key="12">
    <source>
        <dbReference type="EMBL" id="SDX86037.1"/>
    </source>
</evidence>
<dbReference type="Gene3D" id="1.20.1530.20">
    <property type="match status" value="1"/>
</dbReference>
<dbReference type="Pfam" id="PF00999">
    <property type="entry name" value="Na_H_Exchanger"/>
    <property type="match status" value="1"/>
</dbReference>
<evidence type="ECO:0000256" key="8">
    <source>
        <dbReference type="ARBA" id="ARBA00023136"/>
    </source>
</evidence>
<keyword evidence="7" id="KW-0406">Ion transport</keyword>
<sequence>MSVTQVVLLLLIGYVVFTIDKKKKSLPIPVVLLVVGIGLSFVPYFSTVEVTEKMIYEIFLPGILFVSAYKYSAKAIKRHGAVLATLSTLGLMATALLLGLLTYMIGGWFGSISFLGAMVIASILTPTDPVSAVSVLEEAADEQIAEVVDGESMINDGTSIVLFTVLSGMYLGENSFQLTGFIGEFLYVSLGGVAVGIAFGWLCSKAVHITHHHDYQVMLSIIIAYGSFQTAEHIGFSGVLGTVAAGIMLSYEFEHMNREEHYREALSGFWNVVEPSLLALVFLLIGITATPYLTSANWAMAIIIFLASIVIRYLIVTSVLAIFHNHRSLDKNRQAFLVSWAGIRGTMSVFLILSLHAKSPDGSEMLLSISFSVVVLSLIIQSLGVYPLSRKLEN</sequence>
<feature type="transmembrane region" description="Helical" evidence="10">
    <location>
        <begin position="28"/>
        <end position="47"/>
    </location>
</feature>
<evidence type="ECO:0000256" key="3">
    <source>
        <dbReference type="ARBA" id="ARBA00022475"/>
    </source>
</evidence>
<dbReference type="Proteomes" id="UP000198647">
    <property type="component" value="Unassembled WGS sequence"/>
</dbReference>
<evidence type="ECO:0000256" key="1">
    <source>
        <dbReference type="ARBA" id="ARBA00004651"/>
    </source>
</evidence>